<keyword evidence="6" id="KW-0560">Oxidoreductase</keyword>
<evidence type="ECO:0000313" key="14">
    <source>
        <dbReference type="EMBL" id="RIY35614.1"/>
    </source>
</evidence>
<comment type="function">
    <text evidence="1">Thiol-specific peroxidase that catalyzes the reduction of hydrogen peroxide and organic hydroperoxides to water and alcohols, respectively. Plays a role in cell protection against oxidative stress by detoxifying peroxides and as sensor of hydrogen peroxide-mediated signaling events.</text>
</comment>
<dbReference type="InterPro" id="IPR013766">
    <property type="entry name" value="Thioredoxin_domain"/>
</dbReference>
<dbReference type="Proteomes" id="UP000265964">
    <property type="component" value="Unassembled WGS sequence"/>
</dbReference>
<dbReference type="AlphaFoldDB" id="A0A3A1YHA9"/>
<keyword evidence="8" id="KW-0676">Redox-active center</keyword>
<dbReference type="FunFam" id="3.40.30.10:FF:000007">
    <property type="entry name" value="Thioredoxin-dependent thiol peroxidase"/>
    <property type="match status" value="1"/>
</dbReference>
<evidence type="ECO:0000256" key="12">
    <source>
        <dbReference type="ARBA" id="ARBA00049091"/>
    </source>
</evidence>
<evidence type="ECO:0000256" key="10">
    <source>
        <dbReference type="ARBA" id="ARBA00038489"/>
    </source>
</evidence>
<organism evidence="14 15">
    <name type="scientific">Psittacicella gerlachiana</name>
    <dbReference type="NCBI Taxonomy" id="2028574"/>
    <lineage>
        <taxon>Bacteria</taxon>
        <taxon>Pseudomonadati</taxon>
        <taxon>Pseudomonadota</taxon>
        <taxon>Gammaproteobacteria</taxon>
        <taxon>Pasteurellales</taxon>
        <taxon>Psittacicellaceae</taxon>
        <taxon>Psittacicella</taxon>
    </lineage>
</organism>
<dbReference type="SUPFAM" id="SSF52833">
    <property type="entry name" value="Thioredoxin-like"/>
    <property type="match status" value="1"/>
</dbReference>
<dbReference type="RefSeq" id="WP_119534588.1">
    <property type="nucleotide sequence ID" value="NZ_NRJF01000083.1"/>
</dbReference>
<comment type="catalytic activity">
    <reaction evidence="12">
        <text>a hydroperoxide + [thioredoxin]-dithiol = an alcohol + [thioredoxin]-disulfide + H2O</text>
        <dbReference type="Rhea" id="RHEA:62620"/>
        <dbReference type="Rhea" id="RHEA-COMP:10698"/>
        <dbReference type="Rhea" id="RHEA-COMP:10700"/>
        <dbReference type="ChEBI" id="CHEBI:15377"/>
        <dbReference type="ChEBI" id="CHEBI:29950"/>
        <dbReference type="ChEBI" id="CHEBI:30879"/>
        <dbReference type="ChEBI" id="CHEBI:35924"/>
        <dbReference type="ChEBI" id="CHEBI:50058"/>
        <dbReference type="EC" id="1.11.1.24"/>
    </reaction>
</comment>
<accession>A0A3A1YHA9</accession>
<evidence type="ECO:0000313" key="15">
    <source>
        <dbReference type="Proteomes" id="UP000265964"/>
    </source>
</evidence>
<proteinExistence type="inferred from homology"/>
<dbReference type="InterPro" id="IPR000866">
    <property type="entry name" value="AhpC/TSA"/>
</dbReference>
<dbReference type="InterPro" id="IPR036249">
    <property type="entry name" value="Thioredoxin-like_sf"/>
</dbReference>
<dbReference type="InterPro" id="IPR050924">
    <property type="entry name" value="Peroxiredoxin_BCP/PrxQ"/>
</dbReference>
<evidence type="ECO:0000256" key="1">
    <source>
        <dbReference type="ARBA" id="ARBA00003330"/>
    </source>
</evidence>
<dbReference type="GO" id="GO:0008379">
    <property type="term" value="F:thioredoxin peroxidase activity"/>
    <property type="evidence" value="ECO:0007669"/>
    <property type="project" value="TreeGrafter"/>
</dbReference>
<dbReference type="OrthoDB" id="9812811at2"/>
<dbReference type="GO" id="GO:0005737">
    <property type="term" value="C:cytoplasm"/>
    <property type="evidence" value="ECO:0007669"/>
    <property type="project" value="TreeGrafter"/>
</dbReference>
<comment type="caution">
    <text evidence="14">The sequence shown here is derived from an EMBL/GenBank/DDBJ whole genome shotgun (WGS) entry which is preliminary data.</text>
</comment>
<dbReference type="GO" id="GO:0045454">
    <property type="term" value="P:cell redox homeostasis"/>
    <property type="evidence" value="ECO:0007669"/>
    <property type="project" value="TreeGrafter"/>
</dbReference>
<dbReference type="CDD" id="cd03017">
    <property type="entry name" value="PRX_BCP"/>
    <property type="match status" value="1"/>
</dbReference>
<evidence type="ECO:0000256" key="4">
    <source>
        <dbReference type="ARBA" id="ARBA00022559"/>
    </source>
</evidence>
<keyword evidence="5" id="KW-0049">Antioxidant</keyword>
<evidence type="ECO:0000256" key="11">
    <source>
        <dbReference type="ARBA" id="ARBA00042639"/>
    </source>
</evidence>
<reference evidence="14 15" key="1">
    <citation type="submission" date="2017-08" db="EMBL/GenBank/DDBJ databases">
        <title>Reclassification of Bisgaard taxon 37 and 44.</title>
        <authorList>
            <person name="Christensen H."/>
        </authorList>
    </citation>
    <scope>NUCLEOTIDE SEQUENCE [LARGE SCALE GENOMIC DNA]</scope>
    <source>
        <strain evidence="14 15">EEAB3T1</strain>
    </source>
</reference>
<dbReference type="EC" id="1.11.1.24" evidence="3"/>
<evidence type="ECO:0000256" key="8">
    <source>
        <dbReference type="ARBA" id="ARBA00023284"/>
    </source>
</evidence>
<sequence length="166" mass="18502">MSEKTISVKGLPNLLQPGDNFPAFSLVANNGKTYTNKSFPQLHLIYFYPKALTPGCTAQACNLEQAISEHNFTLPVLGVSADEVEKQDKFAQKYNLSFPLLADTELQLSQACGVYGEKSLYGRVYNGIHRIAFLVNGEGKILEVFTKINTKEFAQQVNTWLKEHQA</sequence>
<evidence type="ECO:0000256" key="6">
    <source>
        <dbReference type="ARBA" id="ARBA00023002"/>
    </source>
</evidence>
<dbReference type="PROSITE" id="PS51352">
    <property type="entry name" value="THIOREDOXIN_2"/>
    <property type="match status" value="1"/>
</dbReference>
<feature type="domain" description="Thioredoxin" evidence="13">
    <location>
        <begin position="15"/>
        <end position="166"/>
    </location>
</feature>
<dbReference type="PANTHER" id="PTHR42801:SF4">
    <property type="entry name" value="AHPC_TSA FAMILY PROTEIN"/>
    <property type="match status" value="1"/>
</dbReference>
<evidence type="ECO:0000256" key="9">
    <source>
        <dbReference type="ARBA" id="ARBA00032824"/>
    </source>
</evidence>
<dbReference type="EMBL" id="NRJF01000083">
    <property type="protein sequence ID" value="RIY35614.1"/>
    <property type="molecule type" value="Genomic_DNA"/>
</dbReference>
<keyword evidence="4 14" id="KW-0575">Peroxidase</keyword>
<evidence type="ECO:0000259" key="13">
    <source>
        <dbReference type="PROSITE" id="PS51352"/>
    </source>
</evidence>
<dbReference type="PANTHER" id="PTHR42801">
    <property type="entry name" value="THIOREDOXIN-DEPENDENT PEROXIDE REDUCTASE"/>
    <property type="match status" value="1"/>
</dbReference>
<dbReference type="NCBIfam" id="NF006960">
    <property type="entry name" value="PRK09437.1"/>
    <property type="match status" value="1"/>
</dbReference>
<comment type="similarity">
    <text evidence="10">Belongs to the peroxiredoxin family. BCP/PrxQ subfamily.</text>
</comment>
<keyword evidence="15" id="KW-1185">Reference proteome</keyword>
<protein>
    <recommendedName>
        <fullName evidence="3">thioredoxin-dependent peroxiredoxin</fullName>
        <ecNumber evidence="3">1.11.1.24</ecNumber>
    </recommendedName>
    <alternativeName>
        <fullName evidence="9">Thioredoxin peroxidase</fullName>
    </alternativeName>
    <alternativeName>
        <fullName evidence="11">Thioredoxin-dependent peroxiredoxin Bcp</fullName>
    </alternativeName>
</protein>
<dbReference type="Pfam" id="PF00578">
    <property type="entry name" value="AhpC-TSA"/>
    <property type="match status" value="1"/>
</dbReference>
<evidence type="ECO:0000256" key="5">
    <source>
        <dbReference type="ARBA" id="ARBA00022862"/>
    </source>
</evidence>
<keyword evidence="7" id="KW-1015">Disulfide bond</keyword>
<dbReference type="GO" id="GO:0034599">
    <property type="term" value="P:cellular response to oxidative stress"/>
    <property type="evidence" value="ECO:0007669"/>
    <property type="project" value="TreeGrafter"/>
</dbReference>
<evidence type="ECO:0000256" key="2">
    <source>
        <dbReference type="ARBA" id="ARBA00011245"/>
    </source>
</evidence>
<comment type="subunit">
    <text evidence="2">Monomer.</text>
</comment>
<dbReference type="Gene3D" id="3.40.30.10">
    <property type="entry name" value="Glutaredoxin"/>
    <property type="match status" value="1"/>
</dbReference>
<gene>
    <name evidence="14" type="ORF">CKF59_03455</name>
</gene>
<evidence type="ECO:0000256" key="7">
    <source>
        <dbReference type="ARBA" id="ARBA00023157"/>
    </source>
</evidence>
<name>A0A3A1YHA9_9GAMM</name>
<evidence type="ECO:0000256" key="3">
    <source>
        <dbReference type="ARBA" id="ARBA00013017"/>
    </source>
</evidence>